<dbReference type="InterPro" id="IPR000172">
    <property type="entry name" value="GMC_OxRdtase_N"/>
</dbReference>
<feature type="chain" id="PRO_5007527377" evidence="7">
    <location>
        <begin position="25"/>
        <end position="598"/>
    </location>
</feature>
<dbReference type="InterPro" id="IPR036188">
    <property type="entry name" value="FAD/NAD-bd_sf"/>
</dbReference>
<name>A0A146LQX2_LYGHE</name>
<gene>
    <name evidence="10" type="primary">SDH_0</name>
    <name evidence="10" type="ORF">g.81630</name>
</gene>
<feature type="domain" description="Glucose-methanol-choline oxidoreductase N-terminal" evidence="8">
    <location>
        <begin position="119"/>
        <end position="142"/>
    </location>
</feature>
<evidence type="ECO:0000259" key="8">
    <source>
        <dbReference type="PROSITE" id="PS00623"/>
    </source>
</evidence>
<reference evidence="10" key="1">
    <citation type="journal article" date="2016" name="Gigascience">
        <title>De novo construction of an expanded transcriptome assembly for the western tarnished plant bug, Lygus hesperus.</title>
        <authorList>
            <person name="Tassone E.E."/>
            <person name="Geib S.M."/>
            <person name="Hall B."/>
            <person name="Fabrick J.A."/>
            <person name="Brent C.S."/>
            <person name="Hull J.J."/>
        </authorList>
    </citation>
    <scope>NUCLEOTIDE SEQUENCE</scope>
</reference>
<dbReference type="AlphaFoldDB" id="A0A146LQX2"/>
<evidence type="ECO:0000256" key="6">
    <source>
        <dbReference type="RuleBase" id="RU003968"/>
    </source>
</evidence>
<accession>A0A146LQX2</accession>
<dbReference type="Pfam" id="PF05199">
    <property type="entry name" value="GMC_oxred_C"/>
    <property type="match status" value="1"/>
</dbReference>
<keyword evidence="3 6" id="KW-0285">Flavoprotein</keyword>
<feature type="domain" description="Glucose-methanol-choline oxidoreductase N-terminal" evidence="9">
    <location>
        <begin position="290"/>
        <end position="304"/>
    </location>
</feature>
<dbReference type="PANTHER" id="PTHR11552">
    <property type="entry name" value="GLUCOSE-METHANOL-CHOLINE GMC OXIDOREDUCTASE"/>
    <property type="match status" value="1"/>
</dbReference>
<dbReference type="Gene3D" id="3.30.560.10">
    <property type="entry name" value="Glucose Oxidase, domain 3"/>
    <property type="match status" value="1"/>
</dbReference>
<evidence type="ECO:0000256" key="5">
    <source>
        <dbReference type="PIRSR" id="PIRSR000137-2"/>
    </source>
</evidence>
<dbReference type="InterPro" id="IPR007867">
    <property type="entry name" value="GMC_OxRtase_C"/>
</dbReference>
<evidence type="ECO:0000256" key="1">
    <source>
        <dbReference type="ARBA" id="ARBA00001974"/>
    </source>
</evidence>
<proteinExistence type="inferred from homology"/>
<sequence length="598" mass="65815">MSASTFREVALAFLTLLLQQSPNGFHDTVLTRNAQNLLETYDFIVVGGGSAGSTLANRLSEVPEWKVLLLEAGGQENDFTKTPVMYPMLQSSMYDWNYTTTVQKDTCQATNGQCAFPRGKLLGGSSSINAMIYTRGYRSDYDKWGLDNCGWSFKDVEPYFLKSEGNKIPGLVGHGRSGPLTVSYAPYRTRLGDQLVRAGLLKGLRYTDCSDYEGNCILHTMSTIRDGVRCSASTAYLKPVSTKRPNLHIITDAEVSRVIIENGRAKGVEYMYEGKTSQISATREVVVAAGAVGSPKILMLSGVGPKNHLESLGIKVLSDLPVGDNLQDHTRVTMFYEVSKDTATNVGTFADRYAQEQYLGTQTGPYSYSGIEALAWVRVGERNRRSSLSQKLFGTFQNVEPPNVQYHIASVVGVQQYIAAISTTGTRPKSIGTIRLNSSNPRGDPLIDVNYYGDKRDWQVTLEGLKFSHELFQTKPLKTVGAKLVKSLHPRCSKVSDFTDYLNCIIKYYTLTMYHPVGTVKMGSKSQGGVVNRKLKVHGVNGLRVIDASIAPTLISMNTNAMAIMIGEKGADIIKADNGINTEIKMPICNRRRRFSLG</sequence>
<dbReference type="PROSITE" id="PS00624">
    <property type="entry name" value="GMC_OXRED_2"/>
    <property type="match status" value="1"/>
</dbReference>
<dbReference type="SUPFAM" id="SSF51905">
    <property type="entry name" value="FAD/NAD(P)-binding domain"/>
    <property type="match status" value="1"/>
</dbReference>
<keyword evidence="7" id="KW-0732">Signal</keyword>
<evidence type="ECO:0000313" key="10">
    <source>
        <dbReference type="EMBL" id="JAQ09172.1"/>
    </source>
</evidence>
<dbReference type="GO" id="GO:0050660">
    <property type="term" value="F:flavin adenine dinucleotide binding"/>
    <property type="evidence" value="ECO:0007669"/>
    <property type="project" value="InterPro"/>
</dbReference>
<keyword evidence="4 5" id="KW-0274">FAD</keyword>
<evidence type="ECO:0000256" key="7">
    <source>
        <dbReference type="SAM" id="SignalP"/>
    </source>
</evidence>
<dbReference type="PANTHER" id="PTHR11552:SF147">
    <property type="entry name" value="CHOLINE DEHYDROGENASE, MITOCHONDRIAL"/>
    <property type="match status" value="1"/>
</dbReference>
<protein>
    <submittedName>
        <fullName evidence="10">L-sorbose 1-dehydrogenase</fullName>
    </submittedName>
</protein>
<dbReference type="PIRSF" id="PIRSF000137">
    <property type="entry name" value="Alcohol_oxidase"/>
    <property type="match status" value="1"/>
</dbReference>
<dbReference type="GO" id="GO:0016614">
    <property type="term" value="F:oxidoreductase activity, acting on CH-OH group of donors"/>
    <property type="evidence" value="ECO:0007669"/>
    <property type="project" value="InterPro"/>
</dbReference>
<dbReference type="SUPFAM" id="SSF54373">
    <property type="entry name" value="FAD-linked reductases, C-terminal domain"/>
    <property type="match status" value="1"/>
</dbReference>
<dbReference type="Pfam" id="PF00732">
    <property type="entry name" value="GMC_oxred_N"/>
    <property type="match status" value="1"/>
</dbReference>
<comment type="cofactor">
    <cofactor evidence="1 5">
        <name>FAD</name>
        <dbReference type="ChEBI" id="CHEBI:57692"/>
    </cofactor>
</comment>
<evidence type="ECO:0000256" key="3">
    <source>
        <dbReference type="ARBA" id="ARBA00022630"/>
    </source>
</evidence>
<dbReference type="PROSITE" id="PS00623">
    <property type="entry name" value="GMC_OXRED_1"/>
    <property type="match status" value="1"/>
</dbReference>
<organism evidence="10">
    <name type="scientific">Lygus hesperus</name>
    <name type="common">Western plant bug</name>
    <dbReference type="NCBI Taxonomy" id="30085"/>
    <lineage>
        <taxon>Eukaryota</taxon>
        <taxon>Metazoa</taxon>
        <taxon>Ecdysozoa</taxon>
        <taxon>Arthropoda</taxon>
        <taxon>Hexapoda</taxon>
        <taxon>Insecta</taxon>
        <taxon>Pterygota</taxon>
        <taxon>Neoptera</taxon>
        <taxon>Paraneoptera</taxon>
        <taxon>Hemiptera</taxon>
        <taxon>Heteroptera</taxon>
        <taxon>Panheteroptera</taxon>
        <taxon>Cimicomorpha</taxon>
        <taxon>Miridae</taxon>
        <taxon>Mirini</taxon>
        <taxon>Lygus</taxon>
    </lineage>
</organism>
<evidence type="ECO:0000256" key="2">
    <source>
        <dbReference type="ARBA" id="ARBA00010790"/>
    </source>
</evidence>
<comment type="similarity">
    <text evidence="2 6">Belongs to the GMC oxidoreductase family.</text>
</comment>
<dbReference type="InterPro" id="IPR012132">
    <property type="entry name" value="GMC_OxRdtase"/>
</dbReference>
<dbReference type="Gene3D" id="3.50.50.60">
    <property type="entry name" value="FAD/NAD(P)-binding domain"/>
    <property type="match status" value="1"/>
</dbReference>
<feature type="binding site" evidence="5">
    <location>
        <position position="255"/>
    </location>
    <ligand>
        <name>FAD</name>
        <dbReference type="ChEBI" id="CHEBI:57692"/>
    </ligand>
</feature>
<evidence type="ECO:0000259" key="9">
    <source>
        <dbReference type="PROSITE" id="PS00624"/>
    </source>
</evidence>
<feature type="signal peptide" evidence="7">
    <location>
        <begin position="1"/>
        <end position="24"/>
    </location>
</feature>
<evidence type="ECO:0000256" key="4">
    <source>
        <dbReference type="ARBA" id="ARBA00022827"/>
    </source>
</evidence>
<dbReference type="EMBL" id="GDHC01009457">
    <property type="protein sequence ID" value="JAQ09172.1"/>
    <property type="molecule type" value="Transcribed_RNA"/>
</dbReference>